<dbReference type="eggNOG" id="ENOG502S1KY">
    <property type="taxonomic scope" value="Eukaryota"/>
</dbReference>
<dbReference type="Pfam" id="PF01426">
    <property type="entry name" value="BAH"/>
    <property type="match status" value="1"/>
</dbReference>
<dbReference type="EMBL" id="JH767557">
    <property type="protein sequence ID" value="EON62102.1"/>
    <property type="molecule type" value="Genomic_DNA"/>
</dbReference>
<dbReference type="PANTHER" id="PTHR46364">
    <property type="entry name" value="OS08G0421900 PROTEIN"/>
    <property type="match status" value="1"/>
</dbReference>
<reference evidence="4" key="1">
    <citation type="submission" date="2012-06" db="EMBL/GenBank/DDBJ databases">
        <title>The genome sequence of Coniosporium apollinis CBS 100218.</title>
        <authorList>
            <consortium name="The Broad Institute Genome Sequencing Platform"/>
            <person name="Cuomo C."/>
            <person name="Gorbushina A."/>
            <person name="Noack S."/>
            <person name="Walker B."/>
            <person name="Young S.K."/>
            <person name="Zeng Q."/>
            <person name="Gargeya S."/>
            <person name="Fitzgerald M."/>
            <person name="Haas B."/>
            <person name="Abouelleil A."/>
            <person name="Alvarado L."/>
            <person name="Arachchi H.M."/>
            <person name="Berlin A.M."/>
            <person name="Chapman S.B."/>
            <person name="Goldberg J."/>
            <person name="Griggs A."/>
            <person name="Gujja S."/>
            <person name="Hansen M."/>
            <person name="Howarth C."/>
            <person name="Imamovic A."/>
            <person name="Larimer J."/>
            <person name="McCowan C."/>
            <person name="Montmayeur A."/>
            <person name="Murphy C."/>
            <person name="Neiman D."/>
            <person name="Pearson M."/>
            <person name="Priest M."/>
            <person name="Roberts A."/>
            <person name="Saif S."/>
            <person name="Shea T."/>
            <person name="Sisk P."/>
            <person name="Sykes S."/>
            <person name="Wortman J."/>
            <person name="Nusbaum C."/>
            <person name="Birren B."/>
        </authorList>
    </citation>
    <scope>NUCLEOTIDE SEQUENCE [LARGE SCALE GENOMIC DNA]</scope>
    <source>
        <strain evidence="4">CBS 100218</strain>
    </source>
</reference>
<gene>
    <name evidence="3" type="ORF">W97_01321</name>
</gene>
<evidence type="ECO:0000256" key="1">
    <source>
        <dbReference type="SAM" id="MobiDB-lite"/>
    </source>
</evidence>
<dbReference type="RefSeq" id="XP_007777419.1">
    <property type="nucleotide sequence ID" value="XM_007779229.1"/>
</dbReference>
<dbReference type="InterPro" id="IPR011011">
    <property type="entry name" value="Znf_FYVE_PHD"/>
</dbReference>
<organism evidence="3 4">
    <name type="scientific">Coniosporium apollinis (strain CBS 100218)</name>
    <name type="common">Rock-inhabiting black yeast</name>
    <dbReference type="NCBI Taxonomy" id="1168221"/>
    <lineage>
        <taxon>Eukaryota</taxon>
        <taxon>Fungi</taxon>
        <taxon>Dikarya</taxon>
        <taxon>Ascomycota</taxon>
        <taxon>Pezizomycotina</taxon>
        <taxon>Dothideomycetes</taxon>
        <taxon>Dothideomycetes incertae sedis</taxon>
        <taxon>Coniosporium</taxon>
    </lineage>
</organism>
<protein>
    <recommendedName>
        <fullName evidence="2">BAH domain-containing protein</fullName>
    </recommendedName>
</protein>
<dbReference type="STRING" id="1168221.R7YJM3"/>
<name>R7YJM3_CONA1</name>
<dbReference type="Gene3D" id="2.30.30.490">
    <property type="match status" value="1"/>
</dbReference>
<evidence type="ECO:0000313" key="3">
    <source>
        <dbReference type="EMBL" id="EON62102.1"/>
    </source>
</evidence>
<feature type="region of interest" description="Disordered" evidence="1">
    <location>
        <begin position="75"/>
        <end position="96"/>
    </location>
</feature>
<dbReference type="InterPro" id="IPR013083">
    <property type="entry name" value="Znf_RING/FYVE/PHD"/>
</dbReference>
<evidence type="ECO:0000259" key="2">
    <source>
        <dbReference type="PROSITE" id="PS51038"/>
    </source>
</evidence>
<accession>R7YJM3</accession>
<dbReference type="GO" id="GO:0003682">
    <property type="term" value="F:chromatin binding"/>
    <property type="evidence" value="ECO:0007669"/>
    <property type="project" value="InterPro"/>
</dbReference>
<dbReference type="OrthoDB" id="10259622at2759"/>
<dbReference type="InterPro" id="IPR043151">
    <property type="entry name" value="BAH_sf"/>
</dbReference>
<dbReference type="InterPro" id="IPR001025">
    <property type="entry name" value="BAH_dom"/>
</dbReference>
<proteinExistence type="predicted"/>
<dbReference type="OMA" id="NVKQWIE"/>
<feature type="domain" description="BAH" evidence="2">
    <location>
        <begin position="129"/>
        <end position="246"/>
    </location>
</feature>
<dbReference type="AlphaFoldDB" id="R7YJM3"/>
<sequence>MAPSAKKPRLSSASQRHAPAAAPSPQSSSLFSPGVNGTTHTPATTHPPATAETPPQKTIDWDTVGPDFEFKIKAYAPSKTKKRKRGRNATTPQPSKAHFTDALSVVYSITPATHWESTSKFRKFTIANESFQLGDVVYIHNDSALGQPWLAKVLEVRAGDEQHVYLRVFWLYRPEELPNGGRRPYHGRNELIASNDMQIVDAMTVDGQVEVRHWDEADEQEELFPADQLFWRQTWDAQRGVLSAPREHCVCRRPFNPDRLLIACGSCKLWMHAECIVADAVQRAHEREGLPAPLIDKDAFADAGVVVDAAAVTSSSVLNGAGSSPLQASPQKKRGRPRKSSGVSKDAAPIPPAFTAELVTKTPDTSQEDGGKRGILGGLLNNKAGTEKRTKIVITDIRKGGGGASYEEPVRCLACGEEVV</sequence>
<feature type="region of interest" description="Disordered" evidence="1">
    <location>
        <begin position="1"/>
        <end position="62"/>
    </location>
</feature>
<feature type="compositionally biased region" description="Low complexity" evidence="1">
    <location>
        <begin position="11"/>
        <end position="55"/>
    </location>
</feature>
<dbReference type="CDD" id="cd04370">
    <property type="entry name" value="BAH"/>
    <property type="match status" value="1"/>
</dbReference>
<feature type="compositionally biased region" description="Polar residues" evidence="1">
    <location>
        <begin position="319"/>
        <end position="330"/>
    </location>
</feature>
<dbReference type="Proteomes" id="UP000016924">
    <property type="component" value="Unassembled WGS sequence"/>
</dbReference>
<dbReference type="HOGENOM" id="CLU_040680_0_0_1"/>
<dbReference type="Gene3D" id="3.30.40.10">
    <property type="entry name" value="Zinc/RING finger domain, C3HC4 (zinc finger)"/>
    <property type="match status" value="1"/>
</dbReference>
<feature type="region of interest" description="Disordered" evidence="1">
    <location>
        <begin position="319"/>
        <end position="380"/>
    </location>
</feature>
<dbReference type="PROSITE" id="PS51038">
    <property type="entry name" value="BAH"/>
    <property type="match status" value="1"/>
</dbReference>
<dbReference type="GeneID" id="19898632"/>
<keyword evidence="4" id="KW-1185">Reference proteome</keyword>
<dbReference type="SUPFAM" id="SSF57903">
    <property type="entry name" value="FYVE/PHD zinc finger"/>
    <property type="match status" value="1"/>
</dbReference>
<evidence type="ECO:0000313" key="4">
    <source>
        <dbReference type="Proteomes" id="UP000016924"/>
    </source>
</evidence>
<dbReference type="SMART" id="SM00439">
    <property type="entry name" value="BAH"/>
    <property type="match status" value="1"/>
</dbReference>